<protein>
    <recommendedName>
        <fullName evidence="5">Galactose oxidase</fullName>
    </recommendedName>
</protein>
<feature type="region of interest" description="Disordered" evidence="1">
    <location>
        <begin position="438"/>
        <end position="468"/>
    </location>
</feature>
<dbReference type="EMBL" id="JAAAIM010000901">
    <property type="protein sequence ID" value="KAG0283448.1"/>
    <property type="molecule type" value="Genomic_DNA"/>
</dbReference>
<dbReference type="SUPFAM" id="SSF50965">
    <property type="entry name" value="Galactose oxidase, central domain"/>
    <property type="match status" value="1"/>
</dbReference>
<keyword evidence="4" id="KW-1185">Reference proteome</keyword>
<sequence>MAYTTIDEDMFYMQGGVIYGAAGPTTNQFYTLDLTLPTWTTSNPPWQAKVYPVTLNQRVKNNKHSISVSPDNQNLTFWVAYPGLVLNYTIATDTWTEIPKPIQLTSAGDLHPVTDPRTGLVYTPGGYNNVSTGVYNPATQGFAPATSPNGYPATGDIPPFQRRSCMVPAYNGTKMLLFGGESSSSEPSVGTLHILDVRNMVWSKAEGVDPSLGRSSMACAISGDNFIVWGGVRFRPGGTPLDAPGTPLIYNIHTGNWTDTFIRGTHFDPNAPNPGPPSKDGKVGESESGETKSSGAVIGGGVAASLVTIALIAFFVIRRRRKQRRQPVHNKDINYVPSNDHILPSMKTSRDNHPQSSAFHDVYSQASSKEQESVSYALPPQQFLAMQEFKTDVNSRAPAGPPLVNLFPPSAPPLPFPPLSPQDHIQQLQHQIADRREQLTSNSSNPQYNPYGSGMTGGDSFRTPRGPEGVGELVFTSNGGGGHVELQQQINSLQAELKRLKVRLDT</sequence>
<name>A0ABQ7JQW5_9FUNG</name>
<keyword evidence="2" id="KW-0472">Membrane</keyword>
<keyword evidence="2" id="KW-0812">Transmembrane</keyword>
<dbReference type="InterPro" id="IPR011043">
    <property type="entry name" value="Gal_Oxase/kelch_b-propeller"/>
</dbReference>
<evidence type="ECO:0000313" key="3">
    <source>
        <dbReference type="EMBL" id="KAG0283448.1"/>
    </source>
</evidence>
<gene>
    <name evidence="3" type="ORF">BGZ96_012192</name>
</gene>
<dbReference type="InterPro" id="IPR015915">
    <property type="entry name" value="Kelch-typ_b-propeller"/>
</dbReference>
<comment type="caution">
    <text evidence="3">The sequence shown here is derived from an EMBL/GenBank/DDBJ whole genome shotgun (WGS) entry which is preliminary data.</text>
</comment>
<evidence type="ECO:0008006" key="5">
    <source>
        <dbReference type="Google" id="ProtNLM"/>
    </source>
</evidence>
<feature type="region of interest" description="Disordered" evidence="1">
    <location>
        <begin position="263"/>
        <end position="295"/>
    </location>
</feature>
<evidence type="ECO:0000313" key="4">
    <source>
        <dbReference type="Proteomes" id="UP001194696"/>
    </source>
</evidence>
<evidence type="ECO:0000256" key="2">
    <source>
        <dbReference type="SAM" id="Phobius"/>
    </source>
</evidence>
<dbReference type="Proteomes" id="UP001194696">
    <property type="component" value="Unassembled WGS sequence"/>
</dbReference>
<feature type="transmembrane region" description="Helical" evidence="2">
    <location>
        <begin position="296"/>
        <end position="317"/>
    </location>
</feature>
<organism evidence="3 4">
    <name type="scientific">Linnemannia gamsii</name>
    <dbReference type="NCBI Taxonomy" id="64522"/>
    <lineage>
        <taxon>Eukaryota</taxon>
        <taxon>Fungi</taxon>
        <taxon>Fungi incertae sedis</taxon>
        <taxon>Mucoromycota</taxon>
        <taxon>Mortierellomycotina</taxon>
        <taxon>Mortierellomycetes</taxon>
        <taxon>Mortierellales</taxon>
        <taxon>Mortierellaceae</taxon>
        <taxon>Linnemannia</taxon>
    </lineage>
</organism>
<keyword evidence="2" id="KW-1133">Transmembrane helix</keyword>
<feature type="compositionally biased region" description="Polar residues" evidence="1">
    <location>
        <begin position="439"/>
        <end position="450"/>
    </location>
</feature>
<proteinExistence type="predicted"/>
<reference evidence="3 4" key="1">
    <citation type="journal article" date="2020" name="Fungal Divers.">
        <title>Resolving the Mortierellaceae phylogeny through synthesis of multi-gene phylogenetics and phylogenomics.</title>
        <authorList>
            <person name="Vandepol N."/>
            <person name="Liber J."/>
            <person name="Desiro A."/>
            <person name="Na H."/>
            <person name="Kennedy M."/>
            <person name="Barry K."/>
            <person name="Grigoriev I.V."/>
            <person name="Miller A.N."/>
            <person name="O'Donnell K."/>
            <person name="Stajich J.E."/>
            <person name="Bonito G."/>
        </authorList>
    </citation>
    <scope>NUCLEOTIDE SEQUENCE [LARGE SCALE GENOMIC DNA]</scope>
    <source>
        <strain evidence="3 4">AD045</strain>
    </source>
</reference>
<accession>A0ABQ7JQW5</accession>
<dbReference type="Gene3D" id="2.120.10.80">
    <property type="entry name" value="Kelch-type beta propeller"/>
    <property type="match status" value="1"/>
</dbReference>
<evidence type="ECO:0000256" key="1">
    <source>
        <dbReference type="SAM" id="MobiDB-lite"/>
    </source>
</evidence>